<dbReference type="Proteomes" id="UP001562178">
    <property type="component" value="Unassembled WGS sequence"/>
</dbReference>
<organism evidence="1 2">
    <name type="scientific">Comamonas sediminis</name>
    <dbReference type="NCBI Taxonomy" id="1783360"/>
    <lineage>
        <taxon>Bacteria</taxon>
        <taxon>Pseudomonadati</taxon>
        <taxon>Pseudomonadota</taxon>
        <taxon>Betaproteobacteria</taxon>
        <taxon>Burkholderiales</taxon>
        <taxon>Comamonadaceae</taxon>
        <taxon>Comamonas</taxon>
    </lineage>
</organism>
<keyword evidence="2" id="KW-1185">Reference proteome</keyword>
<name>A0ABV4B460_9BURK</name>
<comment type="caution">
    <text evidence="1">The sequence shown here is derived from an EMBL/GenBank/DDBJ whole genome shotgun (WGS) entry which is preliminary data.</text>
</comment>
<protein>
    <submittedName>
        <fullName evidence="1">Uncharacterized protein</fullName>
    </submittedName>
</protein>
<dbReference type="EMBL" id="JBGBDC010000004">
    <property type="protein sequence ID" value="MEY2251443.1"/>
    <property type="molecule type" value="Genomic_DNA"/>
</dbReference>
<evidence type="ECO:0000313" key="2">
    <source>
        <dbReference type="Proteomes" id="UP001562178"/>
    </source>
</evidence>
<evidence type="ECO:0000313" key="1">
    <source>
        <dbReference type="EMBL" id="MEY2251443.1"/>
    </source>
</evidence>
<proteinExistence type="predicted"/>
<reference evidence="1 2" key="1">
    <citation type="journal article" date="2016" name="Int. J. Syst. Evol. Microbiol.">
        <title>Description of Comamonas sediminis sp. nov., isolated from lagoon sediments.</title>
        <authorList>
            <person name="Subhash Y."/>
            <person name="Bang J.J."/>
            <person name="You T.H."/>
            <person name="Lee S.S."/>
        </authorList>
    </citation>
    <scope>NUCLEOTIDE SEQUENCE [LARGE SCALE GENOMIC DNA]</scope>
    <source>
        <strain evidence="1 2">JCM 31169</strain>
    </source>
</reference>
<sequence>MKFESFEDVEKFAAYIEREKDCLLGLVKAQQLVISALVQTHHNHHNFQLYLSRLRDAAELGQIDMQATGVDGDVYRRAIDMYASLNQVNPSIDPLAQLRTKGDN</sequence>
<dbReference type="RefSeq" id="WP_369459887.1">
    <property type="nucleotide sequence ID" value="NZ_JBGBDC010000004.1"/>
</dbReference>
<accession>A0ABV4B460</accession>
<gene>
    <name evidence="1" type="ORF">AB7A72_10540</name>
</gene>